<dbReference type="EMBL" id="JYFN01000076">
    <property type="protein sequence ID" value="KJE19981.1"/>
    <property type="molecule type" value="Genomic_DNA"/>
</dbReference>
<protein>
    <submittedName>
        <fullName evidence="2">Uncharacterized protein</fullName>
    </submittedName>
</protein>
<dbReference type="Proteomes" id="UP000032545">
    <property type="component" value="Unassembled WGS sequence"/>
</dbReference>
<accession>A0A0D8B726</accession>
<dbReference type="AlphaFoldDB" id="A0A0D8B726"/>
<evidence type="ECO:0000313" key="2">
    <source>
        <dbReference type="EMBL" id="KJE19981.1"/>
    </source>
</evidence>
<comment type="caution">
    <text evidence="2">The sequence shown here is derived from an EMBL/GenBank/DDBJ whole genome shotgun (WGS) entry which is preliminary data.</text>
</comment>
<gene>
    <name evidence="2" type="ORF">FF36_05744</name>
</gene>
<name>A0A0D8B726_9ACTN</name>
<keyword evidence="3" id="KW-1185">Reference proteome</keyword>
<organism evidence="2 3">
    <name type="scientific">Frankia torreyi</name>
    <dbReference type="NCBI Taxonomy" id="1856"/>
    <lineage>
        <taxon>Bacteria</taxon>
        <taxon>Bacillati</taxon>
        <taxon>Actinomycetota</taxon>
        <taxon>Actinomycetes</taxon>
        <taxon>Frankiales</taxon>
        <taxon>Frankiaceae</taxon>
        <taxon>Frankia</taxon>
    </lineage>
</organism>
<feature type="region of interest" description="Disordered" evidence="1">
    <location>
        <begin position="1"/>
        <end position="47"/>
    </location>
</feature>
<dbReference type="PATRIC" id="fig|1502723.3.peg.6362"/>
<evidence type="ECO:0000256" key="1">
    <source>
        <dbReference type="SAM" id="MobiDB-lite"/>
    </source>
</evidence>
<reference evidence="3" key="1">
    <citation type="submission" date="2015-02" db="EMBL/GenBank/DDBJ databases">
        <title>Draft Genome of Frankia sp. CpI1-S.</title>
        <authorList>
            <person name="Oshone R.T."/>
            <person name="Ngom M."/>
            <person name="Ghodhbane-Gtari F."/>
            <person name="Gtari M."/>
            <person name="Morris K."/>
            <person name="Thomas K."/>
            <person name="Sen A."/>
            <person name="Tisa L.S."/>
        </authorList>
    </citation>
    <scope>NUCLEOTIDE SEQUENCE [LARGE SCALE GENOMIC DNA]</scope>
    <source>
        <strain evidence="3">CpI1-S</strain>
    </source>
</reference>
<reference evidence="2 3" key="2">
    <citation type="journal article" date="2016" name="Genome Announc.">
        <title>Permanent Draft Genome Sequences for Two Variants of Frankia sp. Strain CpI1, the First Frankia Strain Isolated from Root Nodules of Comptonia peregrina.</title>
        <authorList>
            <person name="Oshone R."/>
            <person name="Hurst S.G.IV."/>
            <person name="Abebe-Akele F."/>
            <person name="Simpson S."/>
            <person name="Morris K."/>
            <person name="Thomas W.K."/>
            <person name="Tisa L.S."/>
        </authorList>
    </citation>
    <scope>NUCLEOTIDE SEQUENCE [LARGE SCALE GENOMIC DNA]</scope>
    <source>
        <strain evidence="3">CpI1-S</strain>
    </source>
</reference>
<evidence type="ECO:0000313" key="3">
    <source>
        <dbReference type="Proteomes" id="UP000032545"/>
    </source>
</evidence>
<proteinExistence type="predicted"/>
<sequence length="47" mass="4375">MVDALGAVAGGAGPGRREHTGAGGPSTHGAGAHGRPSEHEGTAAAET</sequence>